<proteinExistence type="predicted"/>
<dbReference type="EMBL" id="JAPEUY010000002">
    <property type="protein sequence ID" value="KAJ4375958.1"/>
    <property type="molecule type" value="Genomic_DNA"/>
</dbReference>
<name>A0A9W8YEV8_9PLEO</name>
<dbReference type="OrthoDB" id="3546279at2759"/>
<dbReference type="Proteomes" id="UP001140560">
    <property type="component" value="Unassembled WGS sequence"/>
</dbReference>
<dbReference type="AlphaFoldDB" id="A0A9W8YEV8"/>
<evidence type="ECO:0000313" key="2">
    <source>
        <dbReference type="Proteomes" id="UP001140560"/>
    </source>
</evidence>
<dbReference type="InterPro" id="IPR053157">
    <property type="entry name" value="Sterol_Uptake_Regulator"/>
</dbReference>
<reference evidence="1" key="1">
    <citation type="submission" date="2022-10" db="EMBL/GenBank/DDBJ databases">
        <title>Tapping the CABI collections for fungal endophytes: first genome assemblies for Collariella, Neodidymelliopsis, Ascochyta clinopodiicola, Didymella pomorum, Didymosphaeria variabile, Neocosmospora piperis and Neocucurbitaria cava.</title>
        <authorList>
            <person name="Hill R."/>
        </authorList>
    </citation>
    <scope>NUCLEOTIDE SEQUENCE</scope>
    <source>
        <strain evidence="1">IMI 356814</strain>
    </source>
</reference>
<gene>
    <name evidence="1" type="ORF">N0V83_001238</name>
</gene>
<keyword evidence="2" id="KW-1185">Reference proteome</keyword>
<dbReference type="PANTHER" id="PTHR47784">
    <property type="entry name" value="STEROL UPTAKE CONTROL PROTEIN 2"/>
    <property type="match status" value="1"/>
</dbReference>
<organism evidence="1 2">
    <name type="scientific">Neocucurbitaria cava</name>
    <dbReference type="NCBI Taxonomy" id="798079"/>
    <lineage>
        <taxon>Eukaryota</taxon>
        <taxon>Fungi</taxon>
        <taxon>Dikarya</taxon>
        <taxon>Ascomycota</taxon>
        <taxon>Pezizomycotina</taxon>
        <taxon>Dothideomycetes</taxon>
        <taxon>Pleosporomycetidae</taxon>
        <taxon>Pleosporales</taxon>
        <taxon>Pleosporineae</taxon>
        <taxon>Cucurbitariaceae</taxon>
        <taxon>Neocucurbitaria</taxon>
    </lineage>
</organism>
<sequence>MHDLELMHHFTAHAYLTLPGTEFTKQVWGYAVPQEGFKFPFLMHSILAFSANHLAYISPSKASHFRLLSSTHQTAAVTSLNKALADIGPANCHAIFVGASLTVMNAFADARVYDLDVLIETFQLIRGMDYVLGKATPMIEKGPFAPIIRPSTDPPKPSPLLSTFLVEIQASCYGGSEDPTPSERARIKATEVLRQSLQYSFETSPHPALRASMIWPISIETEFMDMLKARTDPDVRALFKLYCKLLEFTATDFWFFVGWRGISDLL</sequence>
<dbReference type="PANTHER" id="PTHR47784:SF5">
    <property type="entry name" value="STEROL UPTAKE CONTROL PROTEIN 2"/>
    <property type="match status" value="1"/>
</dbReference>
<protein>
    <submittedName>
        <fullName evidence="1">Uncharacterized protein</fullName>
    </submittedName>
</protein>
<evidence type="ECO:0000313" key="1">
    <source>
        <dbReference type="EMBL" id="KAJ4375958.1"/>
    </source>
</evidence>
<comment type="caution">
    <text evidence="1">The sequence shown here is derived from an EMBL/GenBank/DDBJ whole genome shotgun (WGS) entry which is preliminary data.</text>
</comment>
<dbReference type="GO" id="GO:0001228">
    <property type="term" value="F:DNA-binding transcription activator activity, RNA polymerase II-specific"/>
    <property type="evidence" value="ECO:0007669"/>
    <property type="project" value="TreeGrafter"/>
</dbReference>
<accession>A0A9W8YEV8</accession>